<name>A0ACC2Q5L7_9NEOP</name>
<gene>
    <name evidence="1" type="ORF">PYW08_010165</name>
</gene>
<dbReference type="EMBL" id="CM056801">
    <property type="protein sequence ID" value="KAJ8708783.1"/>
    <property type="molecule type" value="Genomic_DNA"/>
</dbReference>
<protein>
    <submittedName>
        <fullName evidence="1">Uncharacterized protein</fullName>
    </submittedName>
</protein>
<proteinExistence type="predicted"/>
<sequence>MSQHSTVTTRSKLRRLEEAMTKRRGLESDSGVPTEMAPGSPSVAPSATPAPAPVIPLVGHGRVIDHSDTVAPRASDSRRSVRASSRASHTSSRSAQRSVDYLRRRAEYEAEKELVKLRENLVRKKLEADLAEIDAVADEEDSSDGEEATQSVEEWMTHADPSMQRIVTTCATATVTSHAFPAPTPSIARETTAPASVFPRNVTTCAPATPRDVTVSETAPHPVSALIHQCAPATVQFRDRTTEAPAPSGDAPRVERGRAEWERPVTEDAERSRSRDRDRRLDQLAEAITSIARPRPVPKQAYELPYFSGDPADWISYKHMYWETTSMYGFKPHENIARLKTSLQGEAKAAVEDLLRTSTNPAEVMKALDEEFGHPNMVLECALRKVRALPRVTESGRELRKFSSTVRNCVSLLRNVHATGYLNNPQLVSELLFKLTPVQRAQYGDFAMGVASSQGIDVRVSPSLEILSEFLSHLARATSFYVQMEAGAPLAPVIRQQQKSAPKQTPRNVNVQRLHVQSESQPQQAHENQCTLCKERHNLTKCDKFAKLSVDDRWQHVKDNRLCFKCIVKRHPKNVCRGNKCPTCSYNHHALLHYEKGATESVTNVSEYHGKSLLKVLPVCVTIGGVSHETYALLDDGATVSLVDASLTGKLRGRTEPLVLKSARGQELSDHHSQRVTVSVRGPNGNIHNVKCRTFDRLDLPSQTVPAALLAEHAHLRDLDCGEMVGAKPRLLLGQDNWELLVGREMRRGKSGKPVASLTELGWVVHGPVGRGHRPVEDSVNCVVDSNVELHELVKCQFELEAIGISEVPRSSADNDRALGILEKTSRLNSNGQWEVGLLWKQDNPQLPDNYTCARHRLTGIVRKLSRDREYALAYQTQVSRLVNEGYASEVEGSVSDPVWYLPHFGVSNPNKPGKLRLVFDAAATFQGTSLNDNLLAGPDLLNSLLGVLFKFRLGPIGFTGDIADMFMRVKIREQDRGAQLFLWQSAADSEPRTYAMSSMIFGAVSSPTSAIFILNKNASRFLDEYPEAVAAIHAKHYMDDYLDSTWSVEQACKLVADVTHIHAEGGFHIRGWVTNSEELRARLKLDMPDRVAMESGDNDTERTLGLMWSPATDQFAFDTSFKKIPRAIVDGEVVPTKREFLRVVMSVFDPLGFLCPCVIQSRILMQRIWRTGIQWDEQLREEEARSWFGWLHNLRAVDRVAIPRWYGLNLDDLELHVFGDASESAYAAVAYIAGYNELGERQASFVLGKARVAPQKVISIPRLELQAAVLACRVASTVERELGVEIKRRYFWTDSQTVLKWINSDAADFQRFVSHRLAEIDSRSMKADWHWVPSALNPADKATRLDWPSSCDEWLSGPAFLRSPQEQWPVDSGSSAVTEESLERVMRVNVLGARTEPVLTPERLPTWTRAVRVIALLLIFTDRCRRRRVSAAVTAEDLREAELRLLRSTQAESYAEEVAALREGRALPKNSKLRALDPMLFEDGLLRVRGRLGACKELVFGARHPIILDGKHPLTRKLVHKYHVASLHANQETVVNNIRERYWITNLRSTVKTVAAQCQVCRIYRSKPTTPKMGDLPPARLEVTRRAFVHCGVDYFGPMEVAVGRRREKRWGVLFTCLTTRAVHLELAASLSADSAILALRRLIARRGCPADIYSDRGTNFVGAHSELRAALREIDHDRLESEATGRGIAWHFNPPAAPHMGGCWERLVRSVKNALRATLKERAPREEVLYTLLAEAELVINSRPLAYVSCDTERPVVLTPNHLLLGSAAGDAPCTRRHAADVDSRRMWRRVNALADLFWRRWLREYLPTLQRRGKWCGDVPNISVNDVVVLIDESKPRSQWTKGVVTNVHPGSDSVVRVVDVRTNTGILRRPVVKVVVLPTDGSVIG</sequence>
<evidence type="ECO:0000313" key="1">
    <source>
        <dbReference type="EMBL" id="KAJ8708783.1"/>
    </source>
</evidence>
<reference evidence="1" key="1">
    <citation type="submission" date="2023-03" db="EMBL/GenBank/DDBJ databases">
        <title>Chromosome-level genomes of two armyworms, Mythimna separata and Mythimna loreyi, provide insights into the biosynthesis and reception of sex pheromones.</title>
        <authorList>
            <person name="Zhao H."/>
        </authorList>
    </citation>
    <scope>NUCLEOTIDE SEQUENCE</scope>
    <source>
        <strain evidence="1">BeijingLab</strain>
    </source>
</reference>
<organism evidence="1 2">
    <name type="scientific">Mythimna loreyi</name>
    <dbReference type="NCBI Taxonomy" id="667449"/>
    <lineage>
        <taxon>Eukaryota</taxon>
        <taxon>Metazoa</taxon>
        <taxon>Ecdysozoa</taxon>
        <taxon>Arthropoda</taxon>
        <taxon>Hexapoda</taxon>
        <taxon>Insecta</taxon>
        <taxon>Pterygota</taxon>
        <taxon>Neoptera</taxon>
        <taxon>Endopterygota</taxon>
        <taxon>Lepidoptera</taxon>
        <taxon>Glossata</taxon>
        <taxon>Ditrysia</taxon>
        <taxon>Noctuoidea</taxon>
        <taxon>Noctuidae</taxon>
        <taxon>Noctuinae</taxon>
        <taxon>Hadenini</taxon>
        <taxon>Mythimna</taxon>
    </lineage>
</organism>
<keyword evidence="2" id="KW-1185">Reference proteome</keyword>
<comment type="caution">
    <text evidence="1">The sequence shown here is derived from an EMBL/GenBank/DDBJ whole genome shotgun (WGS) entry which is preliminary data.</text>
</comment>
<evidence type="ECO:0000313" key="2">
    <source>
        <dbReference type="Proteomes" id="UP001231649"/>
    </source>
</evidence>
<dbReference type="Proteomes" id="UP001231649">
    <property type="component" value="Chromosome 25"/>
</dbReference>
<accession>A0ACC2Q5L7</accession>